<feature type="transmembrane region" description="Helical" evidence="8">
    <location>
        <begin position="219"/>
        <end position="243"/>
    </location>
</feature>
<feature type="transmembrane region" description="Helical" evidence="8">
    <location>
        <begin position="161"/>
        <end position="184"/>
    </location>
</feature>
<dbReference type="PANTHER" id="PTHR42929">
    <property type="entry name" value="INNER MEMBRANE ABC TRANSPORTER PERMEASE PROTEIN YDCU-RELATED-RELATED"/>
    <property type="match status" value="1"/>
</dbReference>
<dbReference type="SUPFAM" id="SSF161098">
    <property type="entry name" value="MetI-like"/>
    <property type="match status" value="1"/>
</dbReference>
<dbReference type="Pfam" id="PF00528">
    <property type="entry name" value="BPD_transp_1"/>
    <property type="match status" value="1"/>
</dbReference>
<accession>A0ABV6M9Z8</accession>
<reference evidence="11 12" key="1">
    <citation type="submission" date="2024-09" db="EMBL/GenBank/DDBJ databases">
        <authorList>
            <person name="Sun Q."/>
            <person name="Mori K."/>
        </authorList>
    </citation>
    <scope>NUCLEOTIDE SEQUENCE [LARGE SCALE GENOMIC DNA]</scope>
    <source>
        <strain evidence="11 12">TBRC 3947</strain>
    </source>
</reference>
<comment type="caution">
    <text evidence="11">The sequence shown here is derived from an EMBL/GenBank/DDBJ whole genome shotgun (WGS) entry which is preliminary data.</text>
</comment>
<keyword evidence="6 8" id="KW-1133">Transmembrane helix</keyword>
<keyword evidence="7 8" id="KW-0472">Membrane</keyword>
<dbReference type="PANTHER" id="PTHR42929:SF1">
    <property type="entry name" value="INNER MEMBRANE ABC TRANSPORTER PERMEASE PROTEIN YDCU-RELATED"/>
    <property type="match status" value="1"/>
</dbReference>
<proteinExistence type="inferred from homology"/>
<feature type="region of interest" description="Disordered" evidence="9">
    <location>
        <begin position="1"/>
        <end position="20"/>
    </location>
</feature>
<feature type="transmembrane region" description="Helical" evidence="8">
    <location>
        <begin position="263"/>
        <end position="286"/>
    </location>
</feature>
<dbReference type="EMBL" id="JBHLUH010000060">
    <property type="protein sequence ID" value="MFC0531552.1"/>
    <property type="molecule type" value="Genomic_DNA"/>
</dbReference>
<feature type="transmembrane region" description="Helical" evidence="8">
    <location>
        <begin position="118"/>
        <end position="141"/>
    </location>
</feature>
<comment type="similarity">
    <text evidence="2">Belongs to the binding-protein-dependent transport system permease family. CysTW subfamily.</text>
</comment>
<evidence type="ECO:0000256" key="1">
    <source>
        <dbReference type="ARBA" id="ARBA00004651"/>
    </source>
</evidence>
<dbReference type="InterPro" id="IPR000515">
    <property type="entry name" value="MetI-like"/>
</dbReference>
<feature type="domain" description="ABC transmembrane type-1" evidence="10">
    <location>
        <begin position="84"/>
        <end position="284"/>
    </location>
</feature>
<gene>
    <name evidence="11" type="ORF">ACFFIA_28290</name>
</gene>
<dbReference type="RefSeq" id="WP_377256151.1">
    <property type="nucleotide sequence ID" value="NZ_JBHLUH010000060.1"/>
</dbReference>
<evidence type="ECO:0000256" key="7">
    <source>
        <dbReference type="ARBA" id="ARBA00023136"/>
    </source>
</evidence>
<keyword evidence="5 8" id="KW-0812">Transmembrane</keyword>
<evidence type="ECO:0000256" key="9">
    <source>
        <dbReference type="SAM" id="MobiDB-lite"/>
    </source>
</evidence>
<organism evidence="11 12">
    <name type="scientific">Phytohabitans kaempferiae</name>
    <dbReference type="NCBI Taxonomy" id="1620943"/>
    <lineage>
        <taxon>Bacteria</taxon>
        <taxon>Bacillati</taxon>
        <taxon>Actinomycetota</taxon>
        <taxon>Actinomycetes</taxon>
        <taxon>Micromonosporales</taxon>
        <taxon>Micromonosporaceae</taxon>
    </lineage>
</organism>
<evidence type="ECO:0000313" key="11">
    <source>
        <dbReference type="EMBL" id="MFC0531552.1"/>
    </source>
</evidence>
<sequence>MTAALERGTRPPVTVTDGGGRRRANRRVWLLVLPLVGFVVLLFVLPFVAVARSGFGEMTAGQVSGFSVENYATFLGSSLYLKALLNTLIIGAATVVLAALAGLPYAYLLRTKPRLRTFAIFALFAPLLVNGVVRVYGVQLLVRAVNRGLAALGIPELPVLYSMYGIVIGMVLFMFPQMTIAIYASLDRMDDRLAEAARTLGAGRWQIIRHVVLPHARPGLVAGGVLTFAAAAGSYLGPAMLGGGKVVTMPTLIYSSFSATGDWSFGAAVATILTVVLLPIMAYSMVRSMRAERDG</sequence>
<evidence type="ECO:0000256" key="5">
    <source>
        <dbReference type="ARBA" id="ARBA00022692"/>
    </source>
</evidence>
<dbReference type="CDD" id="cd06261">
    <property type="entry name" value="TM_PBP2"/>
    <property type="match status" value="1"/>
</dbReference>
<feature type="transmembrane region" description="Helical" evidence="8">
    <location>
        <begin position="83"/>
        <end position="106"/>
    </location>
</feature>
<name>A0ABV6M9Z8_9ACTN</name>
<evidence type="ECO:0000313" key="12">
    <source>
        <dbReference type="Proteomes" id="UP001589867"/>
    </source>
</evidence>
<evidence type="ECO:0000256" key="8">
    <source>
        <dbReference type="RuleBase" id="RU363032"/>
    </source>
</evidence>
<dbReference type="PROSITE" id="PS50928">
    <property type="entry name" value="ABC_TM1"/>
    <property type="match status" value="1"/>
</dbReference>
<evidence type="ECO:0000256" key="4">
    <source>
        <dbReference type="ARBA" id="ARBA00022475"/>
    </source>
</evidence>
<dbReference type="InterPro" id="IPR035906">
    <property type="entry name" value="MetI-like_sf"/>
</dbReference>
<evidence type="ECO:0000256" key="2">
    <source>
        <dbReference type="ARBA" id="ARBA00007069"/>
    </source>
</evidence>
<dbReference type="Proteomes" id="UP001589867">
    <property type="component" value="Unassembled WGS sequence"/>
</dbReference>
<evidence type="ECO:0000256" key="3">
    <source>
        <dbReference type="ARBA" id="ARBA00022448"/>
    </source>
</evidence>
<feature type="transmembrane region" description="Helical" evidence="8">
    <location>
        <begin position="28"/>
        <end position="49"/>
    </location>
</feature>
<protein>
    <submittedName>
        <fullName evidence="11">ABC transporter permease</fullName>
    </submittedName>
</protein>
<evidence type="ECO:0000259" key="10">
    <source>
        <dbReference type="PROSITE" id="PS50928"/>
    </source>
</evidence>
<comment type="subcellular location">
    <subcellularLocation>
        <location evidence="1 8">Cell membrane</location>
        <topology evidence="1 8">Multi-pass membrane protein</topology>
    </subcellularLocation>
</comment>
<evidence type="ECO:0000256" key="6">
    <source>
        <dbReference type="ARBA" id="ARBA00022989"/>
    </source>
</evidence>
<dbReference type="Gene3D" id="1.10.3720.10">
    <property type="entry name" value="MetI-like"/>
    <property type="match status" value="1"/>
</dbReference>
<keyword evidence="12" id="KW-1185">Reference proteome</keyword>
<keyword evidence="4" id="KW-1003">Cell membrane</keyword>
<keyword evidence="3 8" id="KW-0813">Transport</keyword>